<protein>
    <submittedName>
        <fullName evidence="4">AAA family ATPase</fullName>
    </submittedName>
</protein>
<dbReference type="Pfam" id="PF13304">
    <property type="entry name" value="AAA_21"/>
    <property type="match status" value="1"/>
</dbReference>
<dbReference type="InterPro" id="IPR003959">
    <property type="entry name" value="ATPase_AAA_core"/>
</dbReference>
<dbReference type="RefSeq" id="WP_217855622.1">
    <property type="nucleotide sequence ID" value="NZ_CP077079.1"/>
</dbReference>
<evidence type="ECO:0000259" key="3">
    <source>
        <dbReference type="Pfam" id="PF13476"/>
    </source>
</evidence>
<evidence type="ECO:0000259" key="2">
    <source>
        <dbReference type="Pfam" id="PF13304"/>
    </source>
</evidence>
<dbReference type="Pfam" id="PF13476">
    <property type="entry name" value="AAA_23"/>
    <property type="match status" value="1"/>
</dbReference>
<feature type="coiled-coil region" evidence="1">
    <location>
        <begin position="884"/>
        <end position="929"/>
    </location>
</feature>
<evidence type="ECO:0000256" key="1">
    <source>
        <dbReference type="SAM" id="Coils"/>
    </source>
</evidence>
<accession>A0ABX8P2H8</accession>
<dbReference type="EMBL" id="CP077079">
    <property type="protein sequence ID" value="QXH67774.1"/>
    <property type="molecule type" value="Genomic_DNA"/>
</dbReference>
<dbReference type="PANTHER" id="PTHR32182:SF0">
    <property type="entry name" value="DNA REPLICATION AND REPAIR PROTEIN RECF"/>
    <property type="match status" value="1"/>
</dbReference>
<keyword evidence="5" id="KW-1185">Reference proteome</keyword>
<feature type="domain" description="ATPase AAA-type core" evidence="2">
    <location>
        <begin position="579"/>
        <end position="704"/>
    </location>
</feature>
<dbReference type="InterPro" id="IPR038729">
    <property type="entry name" value="Rad50/SbcC_AAA"/>
</dbReference>
<organism evidence="4 5">
    <name type="scientific">Pseudomonas asgharzadehiana</name>
    <dbReference type="NCBI Taxonomy" id="2842349"/>
    <lineage>
        <taxon>Bacteria</taxon>
        <taxon>Pseudomonadati</taxon>
        <taxon>Pseudomonadota</taxon>
        <taxon>Gammaproteobacteria</taxon>
        <taxon>Pseudomonadales</taxon>
        <taxon>Pseudomonadaceae</taxon>
        <taxon>Pseudomonas</taxon>
    </lineage>
</organism>
<sequence>MSQYLLSFAKSHLDGKSDGYLALLWCMAKASQDRGRYSDHIKSYLASNADQLLNTNFQRIGALFKRGLESRPELDWVAPSGLSPLLDLQVKNFRGFGELSADDRGSFLRFSKMKNIFYAPNGGGKSSLCEAIEYGTTGHIKEADRRKTKVKAYIARDSAKPTLSLVGRDRKAVTKSLAWSACFIDRNRLQEFSLLGSKDTGSAESDVVASLFGLEEFQEIIGRFVKPESFNLTLYLKPDQAEALTEVELDRKGLLAERQDHFNRITEINDQVCETLGLQSDQQSAVRIRFLRLKSEIEHKIRKSEQLKLAEAPVVDSFERIKRAARAARYLLARKSMIEALFLKSAKDVNYEAIYLAIQDLGQVEGSDTCPACSTPLQRVVENPFEKAKRELHTLGRLERLRAANQRNDERILQIVREIANGLAGIEKNTRLDVPCRLHLNDLKSELANFQASTDRGARAVSVLSHFVSLVREETAEIETYLQACTLKSEVFAQTSEAVSRLGRAVEVLQQTQDAIKDLFGAKKTCKKLIETAGEKIARLIDRRNILKRDDADTARFNTLIRQLQDEYGNLYQDLLEYKLHLEKTRITGIETKAAEYYKAINDHDDEHERIDAIRFEKINDSYRIKINAANGTVQDAFSVLSEGHLRVLGLSLLLAMAEKNMLPLIVFDDVVNAIDSDHRSNIIDLFFSDPYLRRTQMVVTTHDRLFWERFCIIADRHPQADQHTSCVLSYTNRGIVAVDHSGGFQGKVHEALRVYDVRQALIYCRIWFESIVIEYCLDNAVAITAQFGKSQLKKNVYLQVSLERTFSLIEPLLAYDPVHFNLIKNDLVNWAGQNQEHHAFDEGSLNFVHSKTSKEVVRVYDAIRLLECQLFPLKKNIACKVFLVEVNNKIDQWVAKLAKLAQAPEDVKKDAEARLRLLRRRADELTQELAYIAVCLAEMAKLNLLPSGQMHPDDELLEEGG</sequence>
<evidence type="ECO:0000313" key="4">
    <source>
        <dbReference type="EMBL" id="QXH67774.1"/>
    </source>
</evidence>
<feature type="domain" description="Rad50/SbcC-type AAA" evidence="3">
    <location>
        <begin position="88"/>
        <end position="279"/>
    </location>
</feature>
<gene>
    <name evidence="4" type="ORF">KSS96_02210</name>
</gene>
<keyword evidence="1" id="KW-0175">Coiled coil</keyword>
<dbReference type="Proteomes" id="UP000886848">
    <property type="component" value="Chromosome"/>
</dbReference>
<evidence type="ECO:0000313" key="5">
    <source>
        <dbReference type="Proteomes" id="UP000886848"/>
    </source>
</evidence>
<name>A0ABX8P2H8_9PSED</name>
<reference evidence="4" key="1">
    <citation type="journal article" date="2021" name="Microorganisms">
        <title>The Ever-Expanding Pseudomonas Genus: Description of 43 New Species and Partition of the Pseudomonas putida Group.</title>
        <authorList>
            <person name="Girard L."/>
            <person name="Lood C."/>
            <person name="Hofte M."/>
            <person name="Vandamme P."/>
            <person name="Rokni-Zadeh H."/>
            <person name="van Noort V."/>
            <person name="Lavigne R."/>
            <person name="De Mot R."/>
        </authorList>
    </citation>
    <scope>NUCLEOTIDE SEQUENCE</scope>
    <source>
        <strain evidence="4">SWRI132</strain>
    </source>
</reference>
<dbReference type="PANTHER" id="PTHR32182">
    <property type="entry name" value="DNA REPLICATION AND REPAIR PROTEIN RECF"/>
    <property type="match status" value="1"/>
</dbReference>
<proteinExistence type="predicted"/>